<name>A0ACC0BWH3_CATRO</name>
<organism evidence="1 2">
    <name type="scientific">Catharanthus roseus</name>
    <name type="common">Madagascar periwinkle</name>
    <name type="synonym">Vinca rosea</name>
    <dbReference type="NCBI Taxonomy" id="4058"/>
    <lineage>
        <taxon>Eukaryota</taxon>
        <taxon>Viridiplantae</taxon>
        <taxon>Streptophyta</taxon>
        <taxon>Embryophyta</taxon>
        <taxon>Tracheophyta</taxon>
        <taxon>Spermatophyta</taxon>
        <taxon>Magnoliopsida</taxon>
        <taxon>eudicotyledons</taxon>
        <taxon>Gunneridae</taxon>
        <taxon>Pentapetalae</taxon>
        <taxon>asterids</taxon>
        <taxon>lamiids</taxon>
        <taxon>Gentianales</taxon>
        <taxon>Apocynaceae</taxon>
        <taxon>Rauvolfioideae</taxon>
        <taxon>Vinceae</taxon>
        <taxon>Catharanthinae</taxon>
        <taxon>Catharanthus</taxon>
    </lineage>
</organism>
<keyword evidence="2" id="KW-1185">Reference proteome</keyword>
<evidence type="ECO:0000313" key="2">
    <source>
        <dbReference type="Proteomes" id="UP001060085"/>
    </source>
</evidence>
<protein>
    <submittedName>
        <fullName evidence="1">Uncharacterized protein</fullName>
    </submittedName>
</protein>
<dbReference type="EMBL" id="CM044702">
    <property type="protein sequence ID" value="KAI5676888.1"/>
    <property type="molecule type" value="Genomic_DNA"/>
</dbReference>
<proteinExistence type="predicted"/>
<reference evidence="2" key="1">
    <citation type="journal article" date="2023" name="Nat. Plants">
        <title>Single-cell RNA sequencing provides a high-resolution roadmap for understanding the multicellular compartmentation of specialized metabolism.</title>
        <authorList>
            <person name="Sun S."/>
            <person name="Shen X."/>
            <person name="Li Y."/>
            <person name="Li Y."/>
            <person name="Wang S."/>
            <person name="Li R."/>
            <person name="Zhang H."/>
            <person name="Shen G."/>
            <person name="Guo B."/>
            <person name="Wei J."/>
            <person name="Xu J."/>
            <person name="St-Pierre B."/>
            <person name="Chen S."/>
            <person name="Sun C."/>
        </authorList>
    </citation>
    <scope>NUCLEOTIDE SEQUENCE [LARGE SCALE GENOMIC DNA]</scope>
</reference>
<sequence>MVALALLTFVGYIAWFCFFDALPDNGLAFGLAEEYFRLHHRSEGSPNDDPALVAVLSDSIPLQNNKGKASISIGMRPLDLGKFKLNIDAAWSVDSSGVGGLIQDHQGQVRLSFTTKLVHSTSPGHFETVAIQEGLWLAERFGYSGFILENDCKGVVDQLRSRSGPLGLLGHIHEQIFSLVDKLNVSLSFVRRYANTPAHILVALAISTYSNIWIDVSLSTSLARGAAVASCIVEATDSWYKGYTRGSMDEASPKEWIEGATVKCQ</sequence>
<accession>A0ACC0BWH3</accession>
<gene>
    <name evidence="1" type="ORF">M9H77_07838</name>
</gene>
<evidence type="ECO:0000313" key="1">
    <source>
        <dbReference type="EMBL" id="KAI5676888.1"/>
    </source>
</evidence>
<comment type="caution">
    <text evidence="1">The sequence shown here is derived from an EMBL/GenBank/DDBJ whole genome shotgun (WGS) entry which is preliminary data.</text>
</comment>
<dbReference type="Proteomes" id="UP001060085">
    <property type="component" value="Linkage Group LG02"/>
</dbReference>